<dbReference type="Proteomes" id="UP001610334">
    <property type="component" value="Unassembled WGS sequence"/>
</dbReference>
<comment type="caution">
    <text evidence="6">The sequence shown here is derived from an EMBL/GenBank/DDBJ whole genome shotgun (WGS) entry which is preliminary data.</text>
</comment>
<evidence type="ECO:0000256" key="2">
    <source>
        <dbReference type="ARBA" id="ARBA00022692"/>
    </source>
</evidence>
<dbReference type="PANTHER" id="PTHR31465:SF31">
    <property type="entry name" value="DOMAIN PROTEIN, PUTATIVE (AFU_ORTHOLOGUE AFUA_6G09550)-RELATED"/>
    <property type="match status" value="1"/>
</dbReference>
<evidence type="ECO:0000256" key="5">
    <source>
        <dbReference type="SAM" id="Phobius"/>
    </source>
</evidence>
<name>A0ABR4GRT5_9EURO</name>
<keyword evidence="7" id="KW-1185">Reference proteome</keyword>
<comment type="subcellular location">
    <subcellularLocation>
        <location evidence="1">Membrane</location>
        <topology evidence="1">Multi-pass membrane protein</topology>
    </subcellularLocation>
</comment>
<protein>
    <submittedName>
        <fullName evidence="6">RTA1 like protein-domain-containing protein</fullName>
    </submittedName>
</protein>
<evidence type="ECO:0000256" key="3">
    <source>
        <dbReference type="ARBA" id="ARBA00022989"/>
    </source>
</evidence>
<evidence type="ECO:0000256" key="4">
    <source>
        <dbReference type="ARBA" id="ARBA00023136"/>
    </source>
</evidence>
<keyword evidence="4 5" id="KW-0472">Membrane</keyword>
<feature type="transmembrane region" description="Helical" evidence="5">
    <location>
        <begin position="80"/>
        <end position="100"/>
    </location>
</feature>
<sequence length="282" mass="30411">MSSADSPEQVYFALYRYTPSVPAAAVFVAVFVALSVWHGVLLLRHRALFFVPFIIGLLFEAAGYAARIFSHYDTLALGPYIVQTMLILVAPPLFAASIYMTLGRLIVNLGAEKASIIRVKYITKIFVVGDVISFLLQCGGGGYMAAGSLSAMEIGEQIVIAGLAVQLAFFGFFIIASAVFHSRVRAKPAVHAAGARHRLCARLQLVGGDAVVSGNDGYIMKREYLLYIFDAVLMAVQAILLLLVYPGKIVTGAPRAGDIALNSRENSSDGILPRDARKHEPC</sequence>
<feature type="transmembrane region" description="Helical" evidence="5">
    <location>
        <begin position="158"/>
        <end position="180"/>
    </location>
</feature>
<feature type="transmembrane region" description="Helical" evidence="5">
    <location>
        <begin position="20"/>
        <end position="40"/>
    </location>
</feature>
<organism evidence="6 7">
    <name type="scientific">Aspergillus granulosus</name>
    <dbReference type="NCBI Taxonomy" id="176169"/>
    <lineage>
        <taxon>Eukaryota</taxon>
        <taxon>Fungi</taxon>
        <taxon>Dikarya</taxon>
        <taxon>Ascomycota</taxon>
        <taxon>Pezizomycotina</taxon>
        <taxon>Eurotiomycetes</taxon>
        <taxon>Eurotiomycetidae</taxon>
        <taxon>Eurotiales</taxon>
        <taxon>Aspergillaceae</taxon>
        <taxon>Aspergillus</taxon>
        <taxon>Aspergillus subgen. Nidulantes</taxon>
    </lineage>
</organism>
<gene>
    <name evidence="6" type="ORF">BJX63DRAFT_438496</name>
</gene>
<evidence type="ECO:0000313" key="7">
    <source>
        <dbReference type="Proteomes" id="UP001610334"/>
    </source>
</evidence>
<proteinExistence type="predicted"/>
<keyword evidence="2 5" id="KW-0812">Transmembrane</keyword>
<dbReference type="Pfam" id="PF04479">
    <property type="entry name" value="RTA1"/>
    <property type="match status" value="1"/>
</dbReference>
<feature type="transmembrane region" description="Helical" evidence="5">
    <location>
        <begin position="121"/>
        <end position="146"/>
    </location>
</feature>
<dbReference type="InterPro" id="IPR007568">
    <property type="entry name" value="RTA1"/>
</dbReference>
<dbReference type="PANTHER" id="PTHR31465">
    <property type="entry name" value="PROTEIN RTA1-RELATED"/>
    <property type="match status" value="1"/>
</dbReference>
<accession>A0ABR4GRT5</accession>
<evidence type="ECO:0000256" key="1">
    <source>
        <dbReference type="ARBA" id="ARBA00004141"/>
    </source>
</evidence>
<feature type="transmembrane region" description="Helical" evidence="5">
    <location>
        <begin position="224"/>
        <end position="245"/>
    </location>
</feature>
<keyword evidence="3 5" id="KW-1133">Transmembrane helix</keyword>
<reference evidence="6 7" key="1">
    <citation type="submission" date="2024-07" db="EMBL/GenBank/DDBJ databases">
        <title>Section-level genome sequencing and comparative genomics of Aspergillus sections Usti and Cavernicolus.</title>
        <authorList>
            <consortium name="Lawrence Berkeley National Laboratory"/>
            <person name="Nybo J.L."/>
            <person name="Vesth T.C."/>
            <person name="Theobald S."/>
            <person name="Frisvad J.C."/>
            <person name="Larsen T.O."/>
            <person name="Kjaerboelling I."/>
            <person name="Rothschild-Mancinelli K."/>
            <person name="Lyhne E.K."/>
            <person name="Kogle M.E."/>
            <person name="Barry K."/>
            <person name="Clum A."/>
            <person name="Na H."/>
            <person name="Ledsgaard L."/>
            <person name="Lin J."/>
            <person name="Lipzen A."/>
            <person name="Kuo A."/>
            <person name="Riley R."/>
            <person name="Mondo S."/>
            <person name="Labutti K."/>
            <person name="Haridas S."/>
            <person name="Pangalinan J."/>
            <person name="Salamov A.A."/>
            <person name="Simmons B.A."/>
            <person name="Magnuson J.K."/>
            <person name="Chen J."/>
            <person name="Drula E."/>
            <person name="Henrissat B."/>
            <person name="Wiebenga A."/>
            <person name="Lubbers R.J."/>
            <person name="Gomes A.C."/>
            <person name="Makela M.R."/>
            <person name="Stajich J."/>
            <person name="Grigoriev I.V."/>
            <person name="Mortensen U.H."/>
            <person name="De Vries R.P."/>
            <person name="Baker S.E."/>
            <person name="Andersen M.R."/>
        </authorList>
    </citation>
    <scope>NUCLEOTIDE SEQUENCE [LARGE SCALE GENOMIC DNA]</scope>
    <source>
        <strain evidence="6 7">CBS 588.65</strain>
    </source>
</reference>
<evidence type="ECO:0000313" key="6">
    <source>
        <dbReference type="EMBL" id="KAL2801783.1"/>
    </source>
</evidence>
<feature type="transmembrane region" description="Helical" evidence="5">
    <location>
        <begin position="47"/>
        <end position="68"/>
    </location>
</feature>
<dbReference type="EMBL" id="JBFXLT010000246">
    <property type="protein sequence ID" value="KAL2801783.1"/>
    <property type="molecule type" value="Genomic_DNA"/>
</dbReference>